<evidence type="ECO:0000259" key="2">
    <source>
        <dbReference type="Pfam" id="PF11716"/>
    </source>
</evidence>
<evidence type="ECO:0000256" key="1">
    <source>
        <dbReference type="SAM" id="Coils"/>
    </source>
</evidence>
<keyword evidence="4" id="KW-1185">Reference proteome</keyword>
<organism evidence="3 4">
    <name type="scientific">Streptosporangium saharense</name>
    <dbReference type="NCBI Taxonomy" id="1706840"/>
    <lineage>
        <taxon>Bacteria</taxon>
        <taxon>Bacillati</taxon>
        <taxon>Actinomycetota</taxon>
        <taxon>Actinomycetes</taxon>
        <taxon>Streptosporangiales</taxon>
        <taxon>Streptosporangiaceae</taxon>
        <taxon>Streptosporangium</taxon>
    </lineage>
</organism>
<protein>
    <submittedName>
        <fullName evidence="3">Uncharacterized protein (TIGR03084 family)</fullName>
    </submittedName>
</protein>
<feature type="coiled-coil region" evidence="1">
    <location>
        <begin position="1"/>
        <end position="28"/>
    </location>
</feature>
<feature type="domain" description="Mycothiol-dependent maleylpyruvate isomerase metal-binding" evidence="2">
    <location>
        <begin position="11"/>
        <end position="147"/>
    </location>
</feature>
<dbReference type="EMBL" id="JACHJP010000008">
    <property type="protein sequence ID" value="MBB4918850.1"/>
    <property type="molecule type" value="Genomic_DNA"/>
</dbReference>
<dbReference type="Gene3D" id="1.20.120.450">
    <property type="entry name" value="dinb family like domain"/>
    <property type="match status" value="1"/>
</dbReference>
<dbReference type="InterPro" id="IPR017517">
    <property type="entry name" value="Maleyloyr_isom"/>
</dbReference>
<dbReference type="AlphaFoldDB" id="A0A7W7QSA9"/>
<dbReference type="InterPro" id="IPR024344">
    <property type="entry name" value="MDMPI_metal-binding"/>
</dbReference>
<dbReference type="Proteomes" id="UP000552644">
    <property type="component" value="Unassembled WGS sequence"/>
</dbReference>
<name>A0A7W7QSA9_9ACTN</name>
<dbReference type="NCBIfam" id="TIGR03083">
    <property type="entry name" value="maleylpyruvate isomerase family mycothiol-dependent enzyme"/>
    <property type="match status" value="1"/>
</dbReference>
<dbReference type="SUPFAM" id="SSF109854">
    <property type="entry name" value="DinB/YfiT-like putative metalloenzymes"/>
    <property type="match status" value="1"/>
</dbReference>
<accession>A0A7W7QSA9</accession>
<dbReference type="InterPro" id="IPR034660">
    <property type="entry name" value="DinB/YfiT-like"/>
</dbReference>
<reference evidence="3 4" key="1">
    <citation type="submission" date="2020-08" db="EMBL/GenBank/DDBJ databases">
        <title>Genomic Encyclopedia of Type Strains, Phase III (KMG-III): the genomes of soil and plant-associated and newly described type strains.</title>
        <authorList>
            <person name="Whitman W."/>
        </authorList>
    </citation>
    <scope>NUCLEOTIDE SEQUENCE [LARGE SCALE GENOMIC DNA]</scope>
    <source>
        <strain evidence="3 4">CECT 8840</strain>
    </source>
</reference>
<evidence type="ECO:0000313" key="4">
    <source>
        <dbReference type="Proteomes" id="UP000552644"/>
    </source>
</evidence>
<dbReference type="Pfam" id="PF11716">
    <property type="entry name" value="MDMPI_N"/>
    <property type="match status" value="1"/>
</dbReference>
<keyword evidence="1" id="KW-0175">Coiled coil</keyword>
<evidence type="ECO:0000313" key="3">
    <source>
        <dbReference type="EMBL" id="MBB4918850.1"/>
    </source>
</evidence>
<dbReference type="RefSeq" id="WP_184720530.1">
    <property type="nucleotide sequence ID" value="NZ_JACHJP010000008.1"/>
</dbReference>
<gene>
    <name evidence="3" type="ORF">FHS44_005986</name>
</gene>
<proteinExistence type="predicted"/>
<comment type="caution">
    <text evidence="3">The sequence shown here is derived from an EMBL/GenBank/DDBJ whole genome shotgun (WGS) entry which is preliminary data.</text>
</comment>
<sequence>MSDLRDVIDDLRSEAEELDRTVVDLDADGWAAPTAVPGWTVGHQIAHLAALYRLIGLAASDPVAFTALTTQPRFDLEARLRASLSGYLLEPPGALFPRWHTERHNTAAVLASLPPGRTVPWLGGSLEASALAGAAITELFRHDQDIADALGLSRKRTDRVRHAIEFGLLPESARYRPTGWTPPGPNLHVFLTAPSGALWEYGPAGSREQVVGAAEDFCLLVTGHGHQATDVLASGPEARAWLAEAQAS</sequence>
<dbReference type="GO" id="GO:0046872">
    <property type="term" value="F:metal ion binding"/>
    <property type="evidence" value="ECO:0007669"/>
    <property type="project" value="InterPro"/>
</dbReference>